<comment type="caution">
    <text evidence="1">The sequence shown here is derived from an EMBL/GenBank/DDBJ whole genome shotgun (WGS) entry which is preliminary data.</text>
</comment>
<protein>
    <submittedName>
        <fullName evidence="1">Uncharacterized protein</fullName>
    </submittedName>
</protein>
<evidence type="ECO:0000313" key="1">
    <source>
        <dbReference type="EMBL" id="GAA4447325.1"/>
    </source>
</evidence>
<accession>A0ABP8MB32</accession>
<dbReference type="Proteomes" id="UP001501175">
    <property type="component" value="Unassembled WGS sequence"/>
</dbReference>
<gene>
    <name evidence="1" type="ORF">GCM10023189_03570</name>
</gene>
<keyword evidence="2" id="KW-1185">Reference proteome</keyword>
<dbReference type="EMBL" id="BAABHD010000003">
    <property type="protein sequence ID" value="GAA4447325.1"/>
    <property type="molecule type" value="Genomic_DNA"/>
</dbReference>
<dbReference type="RefSeq" id="WP_345239987.1">
    <property type="nucleotide sequence ID" value="NZ_BAABHD010000003.1"/>
</dbReference>
<reference evidence="2" key="1">
    <citation type="journal article" date="2019" name="Int. J. Syst. Evol. Microbiol.">
        <title>The Global Catalogue of Microorganisms (GCM) 10K type strain sequencing project: providing services to taxonomists for standard genome sequencing and annotation.</title>
        <authorList>
            <consortium name="The Broad Institute Genomics Platform"/>
            <consortium name="The Broad Institute Genome Sequencing Center for Infectious Disease"/>
            <person name="Wu L."/>
            <person name="Ma J."/>
        </authorList>
    </citation>
    <scope>NUCLEOTIDE SEQUENCE [LARGE SCALE GENOMIC DNA]</scope>
    <source>
        <strain evidence="2">JCM 17927</strain>
    </source>
</reference>
<name>A0ABP8MB32_9BACT</name>
<proteinExistence type="predicted"/>
<evidence type="ECO:0000313" key="2">
    <source>
        <dbReference type="Proteomes" id="UP001501175"/>
    </source>
</evidence>
<sequence length="204" mass="22626">MTESEWITNVLSDAKNAIVALTKDTPSEYRDAFRKALAYKLIIPHGNTYRLDEAGYLVLEIGGFDIWREMVHKKTQMDKQPSITVRGNAVFGDNNSGIALGAEGVLINTGDNAHISSNIETKKGNFEALAKKLRDSYVLDEDITELKSLLEMDSPNEERRTFGEKVNGWISKMIIKSLDGSWAIGIGTAGNLLADAIKAYYGWH</sequence>
<organism evidence="1 2">
    <name type="scientific">Nibrella saemangeumensis</name>
    <dbReference type="NCBI Taxonomy" id="1084526"/>
    <lineage>
        <taxon>Bacteria</taxon>
        <taxon>Pseudomonadati</taxon>
        <taxon>Bacteroidota</taxon>
        <taxon>Cytophagia</taxon>
        <taxon>Cytophagales</taxon>
        <taxon>Spirosomataceae</taxon>
        <taxon>Nibrella</taxon>
    </lineage>
</organism>